<dbReference type="PROSITE" id="PS51934">
    <property type="entry name" value="LRAT"/>
    <property type="match status" value="1"/>
</dbReference>
<dbReference type="PANTHER" id="PTHR46137">
    <property type="entry name" value="OS05G0310600 PROTEIN"/>
    <property type="match status" value="1"/>
</dbReference>
<gene>
    <name evidence="3" type="primary">LOC103332368</name>
</gene>
<name>A0ABM0P262_PRUMU</name>
<organism evidence="2 3">
    <name type="scientific">Prunus mume</name>
    <name type="common">Japanese apricot</name>
    <name type="synonym">Armeniaca mume</name>
    <dbReference type="NCBI Taxonomy" id="102107"/>
    <lineage>
        <taxon>Eukaryota</taxon>
        <taxon>Viridiplantae</taxon>
        <taxon>Streptophyta</taxon>
        <taxon>Embryophyta</taxon>
        <taxon>Tracheophyta</taxon>
        <taxon>Spermatophyta</taxon>
        <taxon>Magnoliopsida</taxon>
        <taxon>eudicotyledons</taxon>
        <taxon>Gunneridae</taxon>
        <taxon>Pentapetalae</taxon>
        <taxon>rosids</taxon>
        <taxon>fabids</taxon>
        <taxon>Rosales</taxon>
        <taxon>Rosaceae</taxon>
        <taxon>Amygdaloideae</taxon>
        <taxon>Amygdaleae</taxon>
        <taxon>Prunus</taxon>
    </lineage>
</organism>
<accession>A0ABM0P262</accession>
<reference evidence="3" key="2">
    <citation type="submission" date="2025-08" db="UniProtKB">
        <authorList>
            <consortium name="RefSeq"/>
        </authorList>
    </citation>
    <scope>IDENTIFICATION</scope>
</reference>
<evidence type="ECO:0000313" key="3">
    <source>
        <dbReference type="RefSeq" id="XP_008233328.1"/>
    </source>
</evidence>
<sequence>MGIISNRISREELRPGDHIYAYRHWHTYSHHGIYVGDGLVIHFNATKDPNDPKISSSSRESPCGKCGHDPNTKRGVLRTCIDCFLKDHHLLRFEYGVSPLHFKFKQKGTCSTECCYSNEETVDLATKIFNKDEVHGKGFGDYDVLDNNCENFASYCKTGKRVSEQALKAMGIAAISFKTDTPSSSTSKTAMVLSLFSSKSS</sequence>
<dbReference type="Proteomes" id="UP000694861">
    <property type="component" value="Linkage group LG1"/>
</dbReference>
<dbReference type="Gene3D" id="3.90.1720.10">
    <property type="entry name" value="endopeptidase domain like (from Nostoc punctiforme)"/>
    <property type="match status" value="1"/>
</dbReference>
<dbReference type="RefSeq" id="XP_008233328.1">
    <property type="nucleotide sequence ID" value="XM_008235106.2"/>
</dbReference>
<evidence type="ECO:0000313" key="2">
    <source>
        <dbReference type="Proteomes" id="UP000694861"/>
    </source>
</evidence>
<feature type="domain" description="LRAT" evidence="1">
    <location>
        <begin position="20"/>
        <end position="165"/>
    </location>
</feature>
<dbReference type="SUPFAM" id="SSF54001">
    <property type="entry name" value="Cysteine proteinases"/>
    <property type="match status" value="1"/>
</dbReference>
<evidence type="ECO:0000259" key="1">
    <source>
        <dbReference type="PROSITE" id="PS51934"/>
    </source>
</evidence>
<reference evidence="2" key="1">
    <citation type="journal article" date="2012" name="Nat. Commun.">
        <title>The genome of Prunus mume.</title>
        <authorList>
            <person name="Zhang Q."/>
            <person name="Chen W."/>
            <person name="Sun L."/>
            <person name="Zhao F."/>
            <person name="Huang B."/>
            <person name="Yang W."/>
            <person name="Tao Y."/>
            <person name="Wang J."/>
            <person name="Yuan Z."/>
            <person name="Fan G."/>
            <person name="Xing Z."/>
            <person name="Han C."/>
            <person name="Pan H."/>
            <person name="Zhong X."/>
            <person name="Shi W."/>
            <person name="Liang X."/>
            <person name="Du D."/>
            <person name="Sun F."/>
            <person name="Xu Z."/>
            <person name="Hao R."/>
            <person name="Lv T."/>
            <person name="Lv Y."/>
            <person name="Zheng Z."/>
            <person name="Sun M."/>
            <person name="Luo L."/>
            <person name="Cai M."/>
            <person name="Gao Y."/>
            <person name="Wang J."/>
            <person name="Yin Y."/>
            <person name="Xu X."/>
            <person name="Cheng T."/>
            <person name="Wang J."/>
        </authorList>
    </citation>
    <scope>NUCLEOTIDE SEQUENCE [LARGE SCALE GENOMIC DNA]</scope>
</reference>
<keyword evidence="2" id="KW-1185">Reference proteome</keyword>
<dbReference type="PANTHER" id="PTHR46137:SF4">
    <property type="entry name" value="PROTEIN LEAD-SENSITIVE 1"/>
    <property type="match status" value="1"/>
</dbReference>
<dbReference type="Pfam" id="PF04970">
    <property type="entry name" value="LRAT"/>
    <property type="match status" value="1"/>
</dbReference>
<proteinExistence type="predicted"/>
<protein>
    <submittedName>
        <fullName evidence="3">Uncharacterized protein LOC103332368</fullName>
    </submittedName>
</protein>
<dbReference type="GeneID" id="103332368"/>
<dbReference type="InterPro" id="IPR038765">
    <property type="entry name" value="Papain-like_cys_pep_sf"/>
</dbReference>
<dbReference type="InterPro" id="IPR007053">
    <property type="entry name" value="LRAT_dom"/>
</dbReference>